<dbReference type="GO" id="GO:0031683">
    <property type="term" value="F:G-protein beta/gamma-subunit complex binding"/>
    <property type="evidence" value="ECO:0007669"/>
    <property type="project" value="InterPro"/>
</dbReference>
<feature type="binding site" evidence="9">
    <location>
        <begin position="402"/>
        <end position="405"/>
    </location>
    <ligand>
        <name>GTP</name>
        <dbReference type="ChEBI" id="CHEBI:37565"/>
    </ligand>
</feature>
<evidence type="ECO:0000256" key="10">
    <source>
        <dbReference type="PIRSR" id="PIRSR601019-2"/>
    </source>
</evidence>
<dbReference type="GeneID" id="5546674"/>
<feature type="compositionally biased region" description="Low complexity" evidence="11">
    <location>
        <begin position="42"/>
        <end position="62"/>
    </location>
</feature>
<dbReference type="PRINTS" id="PR01241">
    <property type="entry name" value="GPROTEINAFNG"/>
</dbReference>
<dbReference type="KEGG" id="vpo:Kpol_1013p63"/>
<keyword evidence="4 10" id="KW-0460">Magnesium</keyword>
<keyword evidence="13" id="KW-1185">Reference proteome</keyword>
<dbReference type="Proteomes" id="UP000000267">
    <property type="component" value="Unassembled WGS sequence"/>
</dbReference>
<reference evidence="12 13" key="1">
    <citation type="journal article" date="2007" name="Proc. Natl. Acad. Sci. U.S.A.">
        <title>Independent sorting-out of thousands of duplicated gene pairs in two yeast species descended from a whole-genome duplication.</title>
        <authorList>
            <person name="Scannell D.R."/>
            <person name="Frank A.C."/>
            <person name="Conant G.C."/>
            <person name="Byrne K.P."/>
            <person name="Woolfit M."/>
            <person name="Wolfe K.H."/>
        </authorList>
    </citation>
    <scope>NUCLEOTIDE SEQUENCE [LARGE SCALE GENOMIC DNA]</scope>
    <source>
        <strain evidence="13">ATCC 22028 / DSM 70294 / BCRC 21397 / CBS 2163 / NBRC 10782 / NRRL Y-8283 / UCD 57-17</strain>
    </source>
</reference>
<dbReference type="InParanoid" id="A7THA8"/>
<organism evidence="13">
    <name type="scientific">Vanderwaltozyma polyspora (strain ATCC 22028 / DSM 70294 / BCRC 21397 / CBS 2163 / NBRC 10782 / NRRL Y-8283 / UCD 57-17)</name>
    <name type="common">Kluyveromyces polysporus</name>
    <dbReference type="NCBI Taxonomy" id="436907"/>
    <lineage>
        <taxon>Eukaryota</taxon>
        <taxon>Fungi</taxon>
        <taxon>Dikarya</taxon>
        <taxon>Ascomycota</taxon>
        <taxon>Saccharomycotina</taxon>
        <taxon>Saccharomycetes</taxon>
        <taxon>Saccharomycetales</taxon>
        <taxon>Saccharomycetaceae</taxon>
        <taxon>Vanderwaltozyma</taxon>
    </lineage>
</organism>
<feature type="compositionally biased region" description="Basic and acidic residues" evidence="11">
    <location>
        <begin position="1"/>
        <end position="10"/>
    </location>
</feature>
<evidence type="ECO:0000256" key="8">
    <source>
        <dbReference type="ARBA" id="ARBA00023288"/>
    </source>
</evidence>
<evidence type="ECO:0000256" key="5">
    <source>
        <dbReference type="ARBA" id="ARBA00023134"/>
    </source>
</evidence>
<evidence type="ECO:0000256" key="1">
    <source>
        <dbReference type="ARBA" id="ARBA00022707"/>
    </source>
</evidence>
<name>A7THA8_VANPO</name>
<dbReference type="InterPro" id="IPR011025">
    <property type="entry name" value="GproteinA_insert"/>
</dbReference>
<dbReference type="GO" id="GO:0005737">
    <property type="term" value="C:cytoplasm"/>
    <property type="evidence" value="ECO:0007669"/>
    <property type="project" value="EnsemblFungi"/>
</dbReference>
<dbReference type="PhylomeDB" id="A7THA8"/>
<evidence type="ECO:0000256" key="2">
    <source>
        <dbReference type="ARBA" id="ARBA00022723"/>
    </source>
</evidence>
<dbReference type="GO" id="GO:0001664">
    <property type="term" value="F:G protein-coupled receptor binding"/>
    <property type="evidence" value="ECO:0007669"/>
    <property type="project" value="InterPro"/>
</dbReference>
<dbReference type="InterPro" id="IPR001019">
    <property type="entry name" value="Gprotein_alpha_su"/>
</dbReference>
<evidence type="ECO:0000256" key="3">
    <source>
        <dbReference type="ARBA" id="ARBA00022741"/>
    </source>
</evidence>
<keyword evidence="3 9" id="KW-0547">Nucleotide-binding</keyword>
<evidence type="ECO:0000256" key="7">
    <source>
        <dbReference type="ARBA" id="ARBA00023224"/>
    </source>
</evidence>
<dbReference type="RefSeq" id="XP_001646247.1">
    <property type="nucleotide sequence ID" value="XM_001646197.1"/>
</dbReference>
<feature type="binding site" evidence="9">
    <location>
        <begin position="282"/>
        <end position="283"/>
    </location>
    <ligand>
        <name>GTP</name>
        <dbReference type="ChEBI" id="CHEBI:37565"/>
    </ligand>
</feature>
<keyword evidence="1" id="KW-0519">Myristate</keyword>
<dbReference type="GO" id="GO:0005525">
    <property type="term" value="F:GTP binding"/>
    <property type="evidence" value="ECO:0007669"/>
    <property type="project" value="UniProtKB-KW"/>
</dbReference>
<sequence length="485" mass="54756">MGLCGSKDDSTTSDSNQVNEKTRNRSNLKSGKLAKSGKDSGTTTLQHQHQQNSNNNNTTSTTIDIKLGNINTNSNNNNKNSTNIANNHGDYKSSQLNSQSGGSTTPNDDTTTSTDLDEMLKNPNVNMSNNSDLSLTNVSTGNTEQIDVSNKNDPMAKVLLLGAGESGKSTILQQLKILHQNGFSDKERISYRSAIYDNLTEIGRDLIGARQKFNLQIDSNSDLTQEEIDDFLQFASEASQPQFESMTQYPLKYSKTLNRVWKLTSTQNLINSPDISKVYIMDSASYFMDNINRISKKNYNPTDQDILRSRERTSGIFDTVLNLDSDLKIHIYDVGGQRSERKKWIHCFNNVTLIIFCVSLSEYDQFLMEDRSQNRFQESLVLFDNIVNSRWFARTSVVLFLNKVDLFAEKLKRVPLENYFPDYTGGQDINKAAKYILWRFVQLNRANLNIYPHVTQATDTSNIKLVFAAIKETILQNNLKDSGVL</sequence>
<dbReference type="PANTHER" id="PTHR10218">
    <property type="entry name" value="GTP-BINDING PROTEIN ALPHA SUBUNIT"/>
    <property type="match status" value="1"/>
</dbReference>
<dbReference type="CDD" id="cd00066">
    <property type="entry name" value="G-alpha"/>
    <property type="match status" value="1"/>
</dbReference>
<evidence type="ECO:0000256" key="9">
    <source>
        <dbReference type="PIRSR" id="PIRSR601019-1"/>
    </source>
</evidence>
<dbReference type="GO" id="GO:0003924">
    <property type="term" value="F:GTPase activity"/>
    <property type="evidence" value="ECO:0007669"/>
    <property type="project" value="EnsemblFungi"/>
</dbReference>
<feature type="compositionally biased region" description="Polar residues" evidence="11">
    <location>
        <begin position="92"/>
        <end position="103"/>
    </location>
</feature>
<dbReference type="GO" id="GO:0010619">
    <property type="term" value="P:adenylate cyclase-activating glucose-activated G protein-coupled receptor signaling pathway"/>
    <property type="evidence" value="ECO:0007669"/>
    <property type="project" value="EnsemblFungi"/>
</dbReference>
<dbReference type="GO" id="GO:0010515">
    <property type="term" value="P:negative regulation of induction of conjugation with cellular fusion"/>
    <property type="evidence" value="ECO:0007669"/>
    <property type="project" value="EnsemblFungi"/>
</dbReference>
<feature type="binding site" evidence="10">
    <location>
        <position position="313"/>
    </location>
    <ligand>
        <name>Mg(2+)</name>
        <dbReference type="ChEBI" id="CHEBI:18420"/>
    </ligand>
</feature>
<dbReference type="HOGENOM" id="CLU_014184_0_2_1"/>
<dbReference type="EMBL" id="DS480390">
    <property type="protein sequence ID" value="EDO18389.1"/>
    <property type="molecule type" value="Genomic_DNA"/>
</dbReference>
<dbReference type="InterPro" id="IPR002975">
    <property type="entry name" value="Fungi_Gprotein_alpha"/>
</dbReference>
<keyword evidence="6" id="KW-0564">Palmitate</keyword>
<dbReference type="InterPro" id="IPR027417">
    <property type="entry name" value="P-loop_NTPase"/>
</dbReference>
<evidence type="ECO:0000313" key="13">
    <source>
        <dbReference type="Proteomes" id="UP000000267"/>
    </source>
</evidence>
<dbReference type="GO" id="GO:0030437">
    <property type="term" value="P:ascospore formation"/>
    <property type="evidence" value="ECO:0007669"/>
    <property type="project" value="EnsemblFungi"/>
</dbReference>
<dbReference type="STRING" id="436907.A7THA8"/>
<accession>A7THA8</accession>
<dbReference type="OMA" id="LRIHYVC"/>
<dbReference type="Pfam" id="PF00503">
    <property type="entry name" value="G-alpha"/>
    <property type="match status" value="1"/>
</dbReference>
<feature type="compositionally biased region" description="Polar residues" evidence="11">
    <location>
        <begin position="12"/>
        <end position="29"/>
    </location>
</feature>
<gene>
    <name evidence="12" type="ORF">Kpol_1013p63</name>
</gene>
<dbReference type="FunCoup" id="A7THA8">
    <property type="interactions" value="391"/>
</dbReference>
<dbReference type="PRINTS" id="PR00318">
    <property type="entry name" value="GPROTEINA"/>
</dbReference>
<dbReference type="Gene3D" id="1.10.400.10">
    <property type="entry name" value="GI Alpha 1, domain 2-like"/>
    <property type="match status" value="1"/>
</dbReference>
<feature type="binding site" evidence="9">
    <location>
        <begin position="333"/>
        <end position="337"/>
    </location>
    <ligand>
        <name>GTP</name>
        <dbReference type="ChEBI" id="CHEBI:37565"/>
    </ligand>
</feature>
<feature type="region of interest" description="Disordered" evidence="11">
    <location>
        <begin position="1"/>
        <end position="131"/>
    </location>
</feature>
<dbReference type="eggNOG" id="KOG0082">
    <property type="taxonomic scope" value="Eukaryota"/>
</dbReference>
<keyword evidence="7" id="KW-0807">Transducer</keyword>
<feature type="binding site" evidence="9">
    <location>
        <position position="457"/>
    </location>
    <ligand>
        <name>GTP</name>
        <dbReference type="ChEBI" id="CHEBI:37565"/>
    </ligand>
</feature>
<dbReference type="PANTHER" id="PTHR10218:SF369">
    <property type="entry name" value="GUANINE NUCLEOTIDE-BINDING PROTEIN ALPHA-2 SUBUNIT"/>
    <property type="match status" value="1"/>
</dbReference>
<dbReference type="SMART" id="SM00275">
    <property type="entry name" value="G_alpha"/>
    <property type="match status" value="1"/>
</dbReference>
<dbReference type="AlphaFoldDB" id="A7THA8"/>
<dbReference type="SUPFAM" id="SSF52540">
    <property type="entry name" value="P-loop containing nucleoside triphosphate hydrolases"/>
    <property type="match status" value="1"/>
</dbReference>
<feature type="binding site" evidence="9">
    <location>
        <begin position="165"/>
        <end position="170"/>
    </location>
    <ligand>
        <name>GTP</name>
        <dbReference type="ChEBI" id="CHEBI:37565"/>
    </ligand>
</feature>
<feature type="binding site" evidence="9">
    <location>
        <begin position="307"/>
        <end position="313"/>
    </location>
    <ligand>
        <name>GTP</name>
        <dbReference type="ChEBI" id="CHEBI:37565"/>
    </ligand>
</feature>
<evidence type="ECO:0000256" key="4">
    <source>
        <dbReference type="ARBA" id="ARBA00022842"/>
    </source>
</evidence>
<dbReference type="OrthoDB" id="5817230at2759"/>
<dbReference type="GO" id="GO:0007124">
    <property type="term" value="P:pseudohyphal growth"/>
    <property type="evidence" value="ECO:0007669"/>
    <property type="project" value="EnsemblFungi"/>
</dbReference>
<dbReference type="SUPFAM" id="SSF47895">
    <property type="entry name" value="Transducin (alpha subunit), insertion domain"/>
    <property type="match status" value="1"/>
</dbReference>
<dbReference type="PROSITE" id="PS51882">
    <property type="entry name" value="G_ALPHA"/>
    <property type="match status" value="1"/>
</dbReference>
<dbReference type="GO" id="GO:0005834">
    <property type="term" value="C:heterotrimeric G-protein complex"/>
    <property type="evidence" value="ECO:0007669"/>
    <property type="project" value="EnsemblFungi"/>
</dbReference>
<dbReference type="GO" id="GO:0000122">
    <property type="term" value="P:negative regulation of transcription by RNA polymerase II"/>
    <property type="evidence" value="ECO:0007669"/>
    <property type="project" value="EnsemblFungi"/>
</dbReference>
<feature type="binding site" evidence="10">
    <location>
        <position position="169"/>
    </location>
    <ligand>
        <name>Mg(2+)</name>
        <dbReference type="ChEBI" id="CHEBI:18420"/>
    </ligand>
</feature>
<keyword evidence="5 9" id="KW-0342">GTP-binding</keyword>
<dbReference type="GO" id="GO:0010856">
    <property type="term" value="F:adenylate cyclase activator activity"/>
    <property type="evidence" value="ECO:0007669"/>
    <property type="project" value="EnsemblFungi"/>
</dbReference>
<dbReference type="Gene3D" id="3.40.50.300">
    <property type="entry name" value="P-loop containing nucleotide triphosphate hydrolases"/>
    <property type="match status" value="1"/>
</dbReference>
<feature type="compositionally biased region" description="Low complexity" evidence="11">
    <location>
        <begin position="104"/>
        <end position="114"/>
    </location>
</feature>
<keyword evidence="8" id="KW-0449">Lipoprotein</keyword>
<dbReference type="GO" id="GO:0001403">
    <property type="term" value="P:invasive growth in response to glucose limitation"/>
    <property type="evidence" value="ECO:0007669"/>
    <property type="project" value="EnsemblFungi"/>
</dbReference>
<evidence type="ECO:0000313" key="12">
    <source>
        <dbReference type="EMBL" id="EDO18389.1"/>
    </source>
</evidence>
<evidence type="ECO:0008006" key="14">
    <source>
        <dbReference type="Google" id="ProtNLM"/>
    </source>
</evidence>
<evidence type="ECO:0000256" key="6">
    <source>
        <dbReference type="ARBA" id="ARBA00023139"/>
    </source>
</evidence>
<evidence type="ECO:0000256" key="11">
    <source>
        <dbReference type="SAM" id="MobiDB-lite"/>
    </source>
</evidence>
<feature type="compositionally biased region" description="Low complexity" evidence="11">
    <location>
        <begin position="69"/>
        <end position="87"/>
    </location>
</feature>
<keyword evidence="2 10" id="KW-0479">Metal-binding</keyword>
<proteinExistence type="predicted"/>
<dbReference type="GO" id="GO:0046872">
    <property type="term" value="F:metal ion binding"/>
    <property type="evidence" value="ECO:0007669"/>
    <property type="project" value="UniProtKB-KW"/>
</dbReference>
<protein>
    <recommendedName>
        <fullName evidence="14">Guanine nucleotide-binding protein alpha-2 subunit</fullName>
    </recommendedName>
</protein>
<dbReference type="FunFam" id="3.40.50.300:FF:000181">
    <property type="entry name" value="Guanine nucleotide-binding protein subunit alpha"/>
    <property type="match status" value="1"/>
</dbReference>